<gene>
    <name evidence="1" type="ORF">LOK49_LG01G00139</name>
</gene>
<evidence type="ECO:0000313" key="1">
    <source>
        <dbReference type="EMBL" id="KAI8031885.1"/>
    </source>
</evidence>
<evidence type="ECO:0000313" key="2">
    <source>
        <dbReference type="Proteomes" id="UP001060215"/>
    </source>
</evidence>
<keyword evidence="2" id="KW-1185">Reference proteome</keyword>
<comment type="caution">
    <text evidence="1">The sequence shown here is derived from an EMBL/GenBank/DDBJ whole genome shotgun (WGS) entry which is preliminary data.</text>
</comment>
<proteinExistence type="predicted"/>
<dbReference type="EMBL" id="CM045758">
    <property type="protein sequence ID" value="KAI8031885.1"/>
    <property type="molecule type" value="Genomic_DNA"/>
</dbReference>
<protein>
    <submittedName>
        <fullName evidence="1">Cysteine protease ATG4</fullName>
    </submittedName>
</protein>
<sequence length="165" mass="18782">MGHRSNVVKGKRSIEVQRSPRLRREAILHGLDNLRRDNLEADTSSYHCNVVRRVPLDSVDSPLAIGFYCRDKAFLGMTFFFFFFFFVGLADDFDDFCNRASKLADESKGAPLFTVSHTCNPPRAADHYDMLSDTSRNQHDESFDIVHGNNAEGGTQEDNCDWQLL</sequence>
<accession>A0ACC0J1Q3</accession>
<reference evidence="1 2" key="1">
    <citation type="journal article" date="2022" name="Plant J.">
        <title>Chromosome-level genome of Camellia lanceoleosa provides a valuable resource for understanding genome evolution and self-incompatibility.</title>
        <authorList>
            <person name="Gong W."/>
            <person name="Xiao S."/>
            <person name="Wang L."/>
            <person name="Liao Z."/>
            <person name="Chang Y."/>
            <person name="Mo W."/>
            <person name="Hu G."/>
            <person name="Li W."/>
            <person name="Zhao G."/>
            <person name="Zhu H."/>
            <person name="Hu X."/>
            <person name="Ji K."/>
            <person name="Xiang X."/>
            <person name="Song Q."/>
            <person name="Yuan D."/>
            <person name="Jin S."/>
            <person name="Zhang L."/>
        </authorList>
    </citation>
    <scope>NUCLEOTIDE SEQUENCE [LARGE SCALE GENOMIC DNA]</scope>
    <source>
        <strain evidence="1">SQ_2022a</strain>
    </source>
</reference>
<name>A0ACC0J1Q3_9ERIC</name>
<organism evidence="1 2">
    <name type="scientific">Camellia lanceoleosa</name>
    <dbReference type="NCBI Taxonomy" id="1840588"/>
    <lineage>
        <taxon>Eukaryota</taxon>
        <taxon>Viridiplantae</taxon>
        <taxon>Streptophyta</taxon>
        <taxon>Embryophyta</taxon>
        <taxon>Tracheophyta</taxon>
        <taxon>Spermatophyta</taxon>
        <taxon>Magnoliopsida</taxon>
        <taxon>eudicotyledons</taxon>
        <taxon>Gunneridae</taxon>
        <taxon>Pentapetalae</taxon>
        <taxon>asterids</taxon>
        <taxon>Ericales</taxon>
        <taxon>Theaceae</taxon>
        <taxon>Camellia</taxon>
    </lineage>
</organism>
<keyword evidence="1" id="KW-0645">Protease</keyword>
<keyword evidence="1" id="KW-0378">Hydrolase</keyword>
<dbReference type="Proteomes" id="UP001060215">
    <property type="component" value="Chromosome 1"/>
</dbReference>